<proteinExistence type="inferred from homology"/>
<protein>
    <recommendedName>
        <fullName evidence="12">ADP-ribosylation factor</fullName>
    </recommendedName>
</protein>
<dbReference type="EMBL" id="OU466857">
    <property type="protein sequence ID" value="CAH2039131.1"/>
    <property type="molecule type" value="Genomic_DNA"/>
</dbReference>
<keyword evidence="3" id="KW-0449">Lipoprotein</keyword>
<comment type="subcellular location">
    <subcellularLocation>
        <location evidence="1">Golgi apparatus</location>
    </subcellularLocation>
</comment>
<evidence type="ECO:0000256" key="7">
    <source>
        <dbReference type="ARBA" id="ARBA00023034"/>
    </source>
</evidence>
<comment type="similarity">
    <text evidence="2">Belongs to the small GTPase superfamily. Arf family.</text>
</comment>
<keyword evidence="5" id="KW-0931">ER-Golgi transport</keyword>
<dbReference type="SUPFAM" id="SSF52540">
    <property type="entry name" value="P-loop containing nucleoside triphosphate hydrolases"/>
    <property type="match status" value="1"/>
</dbReference>
<gene>
    <name evidence="10" type="ORF">TAV2_LOCUS1645</name>
</gene>
<name>A0AAU9RIC4_THLAR</name>
<evidence type="ECO:0000256" key="1">
    <source>
        <dbReference type="ARBA" id="ARBA00004555"/>
    </source>
</evidence>
<evidence type="ECO:0000256" key="2">
    <source>
        <dbReference type="ARBA" id="ARBA00010290"/>
    </source>
</evidence>
<evidence type="ECO:0000256" key="5">
    <source>
        <dbReference type="ARBA" id="ARBA00022892"/>
    </source>
</evidence>
<organism evidence="10 11">
    <name type="scientific">Thlaspi arvense</name>
    <name type="common">Field penny-cress</name>
    <dbReference type="NCBI Taxonomy" id="13288"/>
    <lineage>
        <taxon>Eukaryota</taxon>
        <taxon>Viridiplantae</taxon>
        <taxon>Streptophyta</taxon>
        <taxon>Embryophyta</taxon>
        <taxon>Tracheophyta</taxon>
        <taxon>Spermatophyta</taxon>
        <taxon>Magnoliopsida</taxon>
        <taxon>eudicotyledons</taxon>
        <taxon>Gunneridae</taxon>
        <taxon>Pentapetalae</taxon>
        <taxon>rosids</taxon>
        <taxon>malvids</taxon>
        <taxon>Brassicales</taxon>
        <taxon>Brassicaceae</taxon>
        <taxon>Thlaspideae</taxon>
        <taxon>Thlaspi</taxon>
    </lineage>
</organism>
<evidence type="ECO:0000256" key="3">
    <source>
        <dbReference type="ARBA" id="ARBA00022707"/>
    </source>
</evidence>
<evidence type="ECO:0000256" key="6">
    <source>
        <dbReference type="ARBA" id="ARBA00022927"/>
    </source>
</evidence>
<evidence type="ECO:0000256" key="8">
    <source>
        <dbReference type="ARBA" id="ARBA00023134"/>
    </source>
</evidence>
<dbReference type="Gene3D" id="3.40.50.300">
    <property type="entry name" value="P-loop containing nucleotide triphosphate hydrolases"/>
    <property type="match status" value="1"/>
</dbReference>
<accession>A0AAU9RIC4</accession>
<keyword evidence="8 9" id="KW-0342">GTP-binding</keyword>
<dbReference type="GO" id="GO:0005525">
    <property type="term" value="F:GTP binding"/>
    <property type="evidence" value="ECO:0007669"/>
    <property type="project" value="UniProtKB-KW"/>
</dbReference>
<dbReference type="Pfam" id="PF00025">
    <property type="entry name" value="Arf"/>
    <property type="match status" value="1"/>
</dbReference>
<keyword evidence="11" id="KW-1185">Reference proteome</keyword>
<reference evidence="10 11" key="1">
    <citation type="submission" date="2022-03" db="EMBL/GenBank/DDBJ databases">
        <authorList>
            <person name="Nunn A."/>
            <person name="Chopra R."/>
            <person name="Nunn A."/>
            <person name="Contreras Garrido A."/>
        </authorList>
    </citation>
    <scope>NUCLEOTIDE SEQUENCE [LARGE SCALE GENOMIC DNA]</scope>
</reference>
<dbReference type="GO" id="GO:0005794">
    <property type="term" value="C:Golgi apparatus"/>
    <property type="evidence" value="ECO:0007669"/>
    <property type="project" value="UniProtKB-SubCell"/>
</dbReference>
<evidence type="ECO:0000256" key="4">
    <source>
        <dbReference type="ARBA" id="ARBA00022741"/>
    </source>
</evidence>
<dbReference type="GO" id="GO:0003924">
    <property type="term" value="F:GTPase activity"/>
    <property type="evidence" value="ECO:0007669"/>
    <property type="project" value="InterPro"/>
</dbReference>
<keyword evidence="7" id="KW-0333">Golgi apparatus</keyword>
<dbReference type="InterPro" id="IPR027417">
    <property type="entry name" value="P-loop_NTPase"/>
</dbReference>
<dbReference type="Proteomes" id="UP000836841">
    <property type="component" value="Chromosome 1"/>
</dbReference>
<sequence length="144" mass="16323">MWKSQFSEQDIGPTKSTSLQEETSLIIADSRKWGRRWESHLPCFLALMVPANHQYTTNSKPEKSFPKTCLPLGNVPDNAAVLVYGNKREVPGAMSASEISNKLDLTSLRHRNWQRNWHVQSSCALCGDGLHEGLDWLLKNAERM</sequence>
<evidence type="ECO:0000256" key="9">
    <source>
        <dbReference type="PIRSR" id="PIRSR606689-1"/>
    </source>
</evidence>
<dbReference type="GO" id="GO:0016192">
    <property type="term" value="P:vesicle-mediated transport"/>
    <property type="evidence" value="ECO:0007669"/>
    <property type="project" value="UniProtKB-KW"/>
</dbReference>
<keyword evidence="6" id="KW-0813">Transport</keyword>
<evidence type="ECO:0008006" key="12">
    <source>
        <dbReference type="Google" id="ProtNLM"/>
    </source>
</evidence>
<dbReference type="PANTHER" id="PTHR11711">
    <property type="entry name" value="ADP RIBOSYLATION FACTOR-RELATED"/>
    <property type="match status" value="1"/>
</dbReference>
<dbReference type="GO" id="GO:0015031">
    <property type="term" value="P:protein transport"/>
    <property type="evidence" value="ECO:0007669"/>
    <property type="project" value="UniProtKB-KW"/>
</dbReference>
<evidence type="ECO:0000313" key="11">
    <source>
        <dbReference type="Proteomes" id="UP000836841"/>
    </source>
</evidence>
<feature type="binding site" evidence="9">
    <location>
        <begin position="86"/>
        <end position="89"/>
    </location>
    <ligand>
        <name>GTP</name>
        <dbReference type="ChEBI" id="CHEBI:37565"/>
    </ligand>
</feature>
<dbReference type="InterPro" id="IPR006689">
    <property type="entry name" value="Small_GTPase_ARF/SAR"/>
</dbReference>
<dbReference type="InterPro" id="IPR024156">
    <property type="entry name" value="Small_GTPase_ARF"/>
</dbReference>
<dbReference type="AlphaFoldDB" id="A0AAU9RIC4"/>
<evidence type="ECO:0000313" key="10">
    <source>
        <dbReference type="EMBL" id="CAH2039131.1"/>
    </source>
</evidence>
<keyword evidence="6" id="KW-0653">Protein transport</keyword>
<keyword evidence="3" id="KW-0519">Myristate</keyword>
<keyword evidence="4 9" id="KW-0547">Nucleotide-binding</keyword>